<reference evidence="3" key="1">
    <citation type="journal article" date="2019" name="Int. J. Syst. Evol. Microbiol.">
        <title>The Global Catalogue of Microorganisms (GCM) 10K type strain sequencing project: providing services to taxonomists for standard genome sequencing and annotation.</title>
        <authorList>
            <consortium name="The Broad Institute Genomics Platform"/>
            <consortium name="The Broad Institute Genome Sequencing Center for Infectious Disease"/>
            <person name="Wu L."/>
            <person name="Ma J."/>
        </authorList>
    </citation>
    <scope>NUCLEOTIDE SEQUENCE [LARGE SCALE GENOMIC DNA]</scope>
    <source>
        <strain evidence="3">JCM 19173</strain>
    </source>
</reference>
<name>A0ABQ2FFX2_9DEIO</name>
<proteinExistence type="predicted"/>
<feature type="transmembrane region" description="Helical" evidence="1">
    <location>
        <begin position="101"/>
        <end position="120"/>
    </location>
</feature>
<keyword evidence="1" id="KW-0472">Membrane</keyword>
<evidence type="ECO:0000313" key="3">
    <source>
        <dbReference type="Proteomes" id="UP000604341"/>
    </source>
</evidence>
<comment type="caution">
    <text evidence="2">The sequence shown here is derived from an EMBL/GenBank/DDBJ whole genome shotgun (WGS) entry which is preliminary data.</text>
</comment>
<dbReference type="Proteomes" id="UP000604341">
    <property type="component" value="Unassembled WGS sequence"/>
</dbReference>
<feature type="transmembrane region" description="Helical" evidence="1">
    <location>
        <begin position="56"/>
        <end position="80"/>
    </location>
</feature>
<evidence type="ECO:0008006" key="4">
    <source>
        <dbReference type="Google" id="ProtNLM"/>
    </source>
</evidence>
<keyword evidence="3" id="KW-1185">Reference proteome</keyword>
<sequence length="174" mass="18377">MNGTHSAVRLSSVIGAATLGLLAAEVIWLAVVWNAIPATVPLRFSLGATPELGPKVNLLILPLASVTLYLLFTSTGRVGALNLPDLGDPARNRELARRLSPVLRLGSVALTVLLLVGLVASTGQAAARWSGFLTLWVLFSAVLTIMLRTRSGERLACLCRDRGEPAGAGQEQEE</sequence>
<keyword evidence="1" id="KW-0812">Transmembrane</keyword>
<feature type="transmembrane region" description="Helical" evidence="1">
    <location>
        <begin position="12"/>
        <end position="36"/>
    </location>
</feature>
<evidence type="ECO:0000313" key="2">
    <source>
        <dbReference type="EMBL" id="GGK94497.1"/>
    </source>
</evidence>
<organism evidence="2 3">
    <name type="scientific">Deinococcus radiotolerans</name>
    <dbReference type="NCBI Taxonomy" id="1309407"/>
    <lineage>
        <taxon>Bacteria</taxon>
        <taxon>Thermotogati</taxon>
        <taxon>Deinococcota</taxon>
        <taxon>Deinococci</taxon>
        <taxon>Deinococcales</taxon>
        <taxon>Deinococcaceae</taxon>
        <taxon>Deinococcus</taxon>
    </lineage>
</organism>
<keyword evidence="1" id="KW-1133">Transmembrane helix</keyword>
<gene>
    <name evidence="2" type="ORF">GCM10010844_11250</name>
</gene>
<dbReference type="RefSeq" id="WP_189067915.1">
    <property type="nucleotide sequence ID" value="NZ_BMPE01000001.1"/>
</dbReference>
<protein>
    <recommendedName>
        <fullName evidence="4">DUF1648 domain-containing protein</fullName>
    </recommendedName>
</protein>
<evidence type="ECO:0000256" key="1">
    <source>
        <dbReference type="SAM" id="Phobius"/>
    </source>
</evidence>
<accession>A0ABQ2FFX2</accession>
<feature type="transmembrane region" description="Helical" evidence="1">
    <location>
        <begin position="126"/>
        <end position="147"/>
    </location>
</feature>
<dbReference type="EMBL" id="BMPE01000001">
    <property type="protein sequence ID" value="GGK94497.1"/>
    <property type="molecule type" value="Genomic_DNA"/>
</dbReference>